<keyword evidence="2 6" id="KW-0808">Transferase</keyword>
<keyword evidence="3" id="KW-0547">Nucleotide-binding</keyword>
<dbReference type="InterPro" id="IPR002173">
    <property type="entry name" value="Carboh/pur_kinase_PfkB_CS"/>
</dbReference>
<gene>
    <name evidence="8" type="ORF">H7F16_01440</name>
</gene>
<keyword evidence="4 8" id="KW-0418">Kinase</keyword>
<evidence type="ECO:0000259" key="7">
    <source>
        <dbReference type="Pfam" id="PF00294"/>
    </source>
</evidence>
<dbReference type="NCBIfam" id="TIGR03168">
    <property type="entry name" value="1-PFK"/>
    <property type="match status" value="1"/>
</dbReference>
<dbReference type="Proteomes" id="UP000555411">
    <property type="component" value="Unassembled WGS sequence"/>
</dbReference>
<dbReference type="GO" id="GO:0003872">
    <property type="term" value="F:6-phosphofructokinase activity"/>
    <property type="evidence" value="ECO:0007669"/>
    <property type="project" value="TreeGrafter"/>
</dbReference>
<dbReference type="InterPro" id="IPR029056">
    <property type="entry name" value="Ribokinase-like"/>
</dbReference>
<dbReference type="EMBL" id="JACLQD010000001">
    <property type="protein sequence ID" value="MBC2834150.1"/>
    <property type="molecule type" value="Genomic_DNA"/>
</dbReference>
<sequence>MATGEKGGFRQQAPILTLTLNPALDMATEVAVMRPDEKLRCSDPQLDPGGGGLNVSRAVHLLGGESLALVALGGLTGDRLAELIRREGVMFLGITGPGETRQSLTVNEAATGRQYRFMLPGPVWHDEDQERVFMLLRAAGKPGGFSVISGSQPPGVPVDFPARLASAMAGMRVVMDTSGAALTRAVEHPVPGLEVLRMDGEEAEALAGRALATRADTADFAGELVARGVARKVIVARGSDGSVLAGEGLRIFAKAPKVAVRSKVGAGDSFVGGYVLTLAQGGTEAEALAKGVAAAAAAVMSAATELCRAEDVDRLLPEARVETV</sequence>
<dbReference type="Gene3D" id="3.40.1190.20">
    <property type="match status" value="1"/>
</dbReference>
<evidence type="ECO:0000256" key="6">
    <source>
        <dbReference type="PIRNR" id="PIRNR000535"/>
    </source>
</evidence>
<dbReference type="InterPro" id="IPR017583">
    <property type="entry name" value="Tagatose/fructose_Pkinase"/>
</dbReference>
<dbReference type="GO" id="GO:0005829">
    <property type="term" value="C:cytosol"/>
    <property type="evidence" value="ECO:0007669"/>
    <property type="project" value="TreeGrafter"/>
</dbReference>
<name>A0A842I2G4_9RHOB</name>
<evidence type="ECO:0000256" key="5">
    <source>
        <dbReference type="ARBA" id="ARBA00022840"/>
    </source>
</evidence>
<dbReference type="GO" id="GO:0005524">
    <property type="term" value="F:ATP binding"/>
    <property type="evidence" value="ECO:0007669"/>
    <property type="project" value="UniProtKB-KW"/>
</dbReference>
<protein>
    <recommendedName>
        <fullName evidence="6">Phosphofructokinase</fullName>
    </recommendedName>
</protein>
<evidence type="ECO:0000256" key="3">
    <source>
        <dbReference type="ARBA" id="ARBA00022741"/>
    </source>
</evidence>
<reference evidence="8 9" key="1">
    <citation type="journal article" date="2017" name="Int. J. Syst. Evol. Microbiol.">
        <title>Gemmobacter straminiformis sp. nov., isolated from an artificial fountain.</title>
        <authorList>
            <person name="Kang J.Y."/>
            <person name="Kim M.J."/>
            <person name="Chun J."/>
            <person name="Son K.P."/>
            <person name="Jahng K.Y."/>
        </authorList>
    </citation>
    <scope>NUCLEOTIDE SEQUENCE [LARGE SCALE GENOMIC DNA]</scope>
    <source>
        <strain evidence="8 9">CAM-8</strain>
    </source>
</reference>
<comment type="caution">
    <text evidence="8">The sequence shown here is derived from an EMBL/GenBank/DDBJ whole genome shotgun (WGS) entry which is preliminary data.</text>
</comment>
<feature type="domain" description="Carbohydrate kinase PfkB" evidence="7">
    <location>
        <begin position="35"/>
        <end position="306"/>
    </location>
</feature>
<comment type="similarity">
    <text evidence="1 6">Belongs to the carbohydrate kinase PfkB family.</text>
</comment>
<evidence type="ECO:0000313" key="8">
    <source>
        <dbReference type="EMBL" id="MBC2834150.1"/>
    </source>
</evidence>
<evidence type="ECO:0000313" key="9">
    <source>
        <dbReference type="Proteomes" id="UP000555411"/>
    </source>
</evidence>
<dbReference type="CDD" id="cd01164">
    <property type="entry name" value="FruK_PfkB_like"/>
    <property type="match status" value="1"/>
</dbReference>
<dbReference type="PIRSF" id="PIRSF000535">
    <property type="entry name" value="1PFK/6PFK/LacC"/>
    <property type="match status" value="1"/>
</dbReference>
<dbReference type="RefSeq" id="WP_185795774.1">
    <property type="nucleotide sequence ID" value="NZ_JACLQD010000001.1"/>
</dbReference>
<keyword evidence="5" id="KW-0067">ATP-binding</keyword>
<dbReference type="SUPFAM" id="SSF53613">
    <property type="entry name" value="Ribokinase-like"/>
    <property type="match status" value="1"/>
</dbReference>
<proteinExistence type="inferred from homology"/>
<accession>A0A842I2G4</accession>
<dbReference type="AlphaFoldDB" id="A0A842I2G4"/>
<evidence type="ECO:0000256" key="1">
    <source>
        <dbReference type="ARBA" id="ARBA00010688"/>
    </source>
</evidence>
<dbReference type="Pfam" id="PF00294">
    <property type="entry name" value="PfkB"/>
    <property type="match status" value="1"/>
</dbReference>
<evidence type="ECO:0000256" key="4">
    <source>
        <dbReference type="ARBA" id="ARBA00022777"/>
    </source>
</evidence>
<keyword evidence="9" id="KW-1185">Reference proteome</keyword>
<evidence type="ECO:0000256" key="2">
    <source>
        <dbReference type="ARBA" id="ARBA00022679"/>
    </source>
</evidence>
<organism evidence="8 9">
    <name type="scientific">Paragemmobacter straminiformis</name>
    <dbReference type="NCBI Taxonomy" id="2045119"/>
    <lineage>
        <taxon>Bacteria</taxon>
        <taxon>Pseudomonadati</taxon>
        <taxon>Pseudomonadota</taxon>
        <taxon>Alphaproteobacteria</taxon>
        <taxon>Rhodobacterales</taxon>
        <taxon>Paracoccaceae</taxon>
        <taxon>Paragemmobacter</taxon>
    </lineage>
</organism>
<dbReference type="PANTHER" id="PTHR46566">
    <property type="entry name" value="1-PHOSPHOFRUCTOKINASE-RELATED"/>
    <property type="match status" value="1"/>
</dbReference>
<dbReference type="PANTHER" id="PTHR46566:SF2">
    <property type="entry name" value="ATP-DEPENDENT 6-PHOSPHOFRUCTOKINASE ISOZYME 2"/>
    <property type="match status" value="1"/>
</dbReference>
<dbReference type="InterPro" id="IPR011611">
    <property type="entry name" value="PfkB_dom"/>
</dbReference>
<dbReference type="PROSITE" id="PS00583">
    <property type="entry name" value="PFKB_KINASES_1"/>
    <property type="match status" value="1"/>
</dbReference>